<feature type="transmembrane region" description="Helical" evidence="9">
    <location>
        <begin position="208"/>
        <end position="228"/>
    </location>
</feature>
<dbReference type="InterPro" id="IPR017452">
    <property type="entry name" value="GPCR_Rhodpsn_7TM"/>
</dbReference>
<dbReference type="OMA" id="FRTKCTI"/>
<keyword evidence="5" id="KW-0297">G-protein coupled receptor</keyword>
<evidence type="ECO:0000313" key="11">
    <source>
        <dbReference type="EMBL" id="KOF98314.1"/>
    </source>
</evidence>
<feature type="transmembrane region" description="Helical" evidence="9">
    <location>
        <begin position="48"/>
        <end position="69"/>
    </location>
</feature>
<protein>
    <recommendedName>
        <fullName evidence="10">G-protein coupled receptors family 1 profile domain-containing protein</fullName>
    </recommendedName>
</protein>
<name>A0A0L8IA82_OCTBM</name>
<dbReference type="SUPFAM" id="SSF81321">
    <property type="entry name" value="Family A G protein-coupled receptor-like"/>
    <property type="match status" value="1"/>
</dbReference>
<evidence type="ECO:0000256" key="5">
    <source>
        <dbReference type="ARBA" id="ARBA00023040"/>
    </source>
</evidence>
<feature type="domain" description="G-protein coupled receptors family 1 profile" evidence="10">
    <location>
        <begin position="60"/>
        <end position="340"/>
    </location>
</feature>
<feature type="transmembrane region" description="Helical" evidence="9">
    <location>
        <begin position="81"/>
        <end position="101"/>
    </location>
</feature>
<dbReference type="PANTHER" id="PTHR24230">
    <property type="entry name" value="G-PROTEIN COUPLED RECEPTOR"/>
    <property type="match status" value="1"/>
</dbReference>
<comment type="subcellular location">
    <subcellularLocation>
        <location evidence="1">Cell membrane</location>
        <topology evidence="1">Multi-pass membrane protein</topology>
    </subcellularLocation>
</comment>
<sequence>MENVYMSKMDFNISKTNDYSFTRKVPKLSENTESELSSLELVDMLDAYYKPTFSSLGLLLNSISVTVFLNTELNKLSVSHYLIAIGIMDNFYLFTVIIPWLSKYGIGFFTTMGICQLVLYLSHYSRFLSCWYMTLMIMQRSSKMYSQGLKRRFESVLQAKFIILMIAIFAGVGFLYVTWTHGVVDNPLRCTILPENESQIQLLKKIELFFSFIFPWIVSCVFLLIHLLKNCMCYKWCFADMIQTKIEAQGNAMLANFIGGSVKTKWSVRTFDHVETPSPTVMDTAMNVSCIFVATFFLLSSLPYMIIKIRISYMNEAYKSLLPLYKSLYLLNFVVKFFIYLSIPEFRKAITRAFGGLHGHKTEKEMTQRSVFFPRVSNKTRILDTTDL</sequence>
<evidence type="ECO:0000256" key="7">
    <source>
        <dbReference type="ARBA" id="ARBA00023170"/>
    </source>
</evidence>
<evidence type="ECO:0000256" key="4">
    <source>
        <dbReference type="ARBA" id="ARBA00022989"/>
    </source>
</evidence>
<evidence type="ECO:0000256" key="6">
    <source>
        <dbReference type="ARBA" id="ARBA00023136"/>
    </source>
</evidence>
<evidence type="ECO:0000256" key="2">
    <source>
        <dbReference type="ARBA" id="ARBA00022475"/>
    </source>
</evidence>
<feature type="transmembrane region" description="Helical" evidence="9">
    <location>
        <begin position="327"/>
        <end position="343"/>
    </location>
</feature>
<keyword evidence="4 9" id="KW-1133">Transmembrane helix</keyword>
<dbReference type="GO" id="GO:0008528">
    <property type="term" value="F:G protein-coupled peptide receptor activity"/>
    <property type="evidence" value="ECO:0007669"/>
    <property type="project" value="TreeGrafter"/>
</dbReference>
<dbReference type="GO" id="GO:0005886">
    <property type="term" value="C:plasma membrane"/>
    <property type="evidence" value="ECO:0007669"/>
    <property type="project" value="UniProtKB-SubCell"/>
</dbReference>
<dbReference type="PROSITE" id="PS50262">
    <property type="entry name" value="G_PROTEIN_RECEP_F1_2"/>
    <property type="match status" value="1"/>
</dbReference>
<accession>A0A0L8IA82</accession>
<evidence type="ECO:0000256" key="9">
    <source>
        <dbReference type="SAM" id="Phobius"/>
    </source>
</evidence>
<evidence type="ECO:0000256" key="8">
    <source>
        <dbReference type="ARBA" id="ARBA00023224"/>
    </source>
</evidence>
<evidence type="ECO:0000256" key="1">
    <source>
        <dbReference type="ARBA" id="ARBA00004651"/>
    </source>
</evidence>
<organism evidence="11">
    <name type="scientific">Octopus bimaculoides</name>
    <name type="common">California two-spotted octopus</name>
    <dbReference type="NCBI Taxonomy" id="37653"/>
    <lineage>
        <taxon>Eukaryota</taxon>
        <taxon>Metazoa</taxon>
        <taxon>Spiralia</taxon>
        <taxon>Lophotrochozoa</taxon>
        <taxon>Mollusca</taxon>
        <taxon>Cephalopoda</taxon>
        <taxon>Coleoidea</taxon>
        <taxon>Octopodiformes</taxon>
        <taxon>Octopoda</taxon>
        <taxon>Incirrata</taxon>
        <taxon>Octopodidae</taxon>
        <taxon>Octopus</taxon>
    </lineage>
</organism>
<feature type="transmembrane region" description="Helical" evidence="9">
    <location>
        <begin position="288"/>
        <end position="307"/>
    </location>
</feature>
<dbReference type="EMBL" id="KQ416187">
    <property type="protein sequence ID" value="KOF98314.1"/>
    <property type="molecule type" value="Genomic_DNA"/>
</dbReference>
<dbReference type="AlphaFoldDB" id="A0A0L8IA82"/>
<feature type="transmembrane region" description="Helical" evidence="9">
    <location>
        <begin position="159"/>
        <end position="179"/>
    </location>
</feature>
<dbReference type="Gene3D" id="1.20.1070.10">
    <property type="entry name" value="Rhodopsin 7-helix transmembrane proteins"/>
    <property type="match status" value="1"/>
</dbReference>
<keyword evidence="6 9" id="KW-0472">Membrane</keyword>
<keyword evidence="7" id="KW-0675">Receptor</keyword>
<dbReference type="OrthoDB" id="6074760at2759"/>
<dbReference type="GO" id="GO:0007218">
    <property type="term" value="P:neuropeptide signaling pathway"/>
    <property type="evidence" value="ECO:0007669"/>
    <property type="project" value="TreeGrafter"/>
</dbReference>
<keyword evidence="8" id="KW-0807">Transducer</keyword>
<proteinExistence type="predicted"/>
<dbReference type="PANTHER" id="PTHR24230:SF75">
    <property type="entry name" value="RELAXIN FAMILY PEPTIDE RECEPTOR 3"/>
    <property type="match status" value="1"/>
</dbReference>
<evidence type="ECO:0000256" key="3">
    <source>
        <dbReference type="ARBA" id="ARBA00022692"/>
    </source>
</evidence>
<gene>
    <name evidence="11" type="ORF">OCBIM_22026248mg</name>
</gene>
<evidence type="ECO:0000259" key="10">
    <source>
        <dbReference type="PROSITE" id="PS50262"/>
    </source>
</evidence>
<keyword evidence="2" id="KW-1003">Cell membrane</keyword>
<reference evidence="11" key="1">
    <citation type="submission" date="2015-07" db="EMBL/GenBank/DDBJ databases">
        <title>MeaNS - Measles Nucleotide Surveillance Program.</title>
        <authorList>
            <person name="Tran T."/>
            <person name="Druce J."/>
        </authorList>
    </citation>
    <scope>NUCLEOTIDE SEQUENCE</scope>
    <source>
        <strain evidence="11">UCB-OBI-ISO-001</strain>
        <tissue evidence="11">Gonad</tissue>
    </source>
</reference>
<keyword evidence="3 9" id="KW-0812">Transmembrane</keyword>